<dbReference type="Gene3D" id="2.40.37.20">
    <property type="entry name" value="D-serine dehydratase-like domain"/>
    <property type="match status" value="1"/>
</dbReference>
<keyword evidence="5" id="KW-0862">Zinc</keyword>
<dbReference type="PANTHER" id="PTHR28004:SF2">
    <property type="entry name" value="D-SERINE DEHYDRATASE"/>
    <property type="match status" value="1"/>
</dbReference>
<dbReference type="GO" id="GO:0046872">
    <property type="term" value="F:metal ion binding"/>
    <property type="evidence" value="ECO:0007669"/>
    <property type="project" value="UniProtKB-KW"/>
</dbReference>
<evidence type="ECO:0000313" key="10">
    <source>
        <dbReference type="Proteomes" id="UP000581688"/>
    </source>
</evidence>
<evidence type="ECO:0000256" key="4">
    <source>
        <dbReference type="ARBA" id="ARBA00022723"/>
    </source>
</evidence>
<evidence type="ECO:0000256" key="2">
    <source>
        <dbReference type="ARBA" id="ARBA00001947"/>
    </source>
</evidence>
<comment type="caution">
    <text evidence="9">The sequence shown here is derived from an EMBL/GenBank/DDBJ whole genome shotgun (WGS) entry which is preliminary data.</text>
</comment>
<evidence type="ECO:0000313" key="9">
    <source>
        <dbReference type="EMBL" id="MBB6454923.1"/>
    </source>
</evidence>
<reference evidence="9 10" key="1">
    <citation type="submission" date="2020-08" db="EMBL/GenBank/DDBJ databases">
        <title>Genomic Encyclopedia of Type Strains, Phase IV (KMG-IV): sequencing the most valuable type-strain genomes for metagenomic binning, comparative biology and taxonomic classification.</title>
        <authorList>
            <person name="Goeker M."/>
        </authorList>
    </citation>
    <scope>NUCLEOTIDE SEQUENCE [LARGE SCALE GENOMIC DNA]</scope>
    <source>
        <strain evidence="9 10">DSM 19612</strain>
    </source>
</reference>
<comment type="similarity">
    <text evidence="3">Belongs to the DSD1 family.</text>
</comment>
<dbReference type="InterPro" id="IPR001608">
    <property type="entry name" value="Ala_racemase_N"/>
</dbReference>
<feature type="domain" description="D-serine dehydratase-like" evidence="8">
    <location>
        <begin position="260"/>
        <end position="356"/>
    </location>
</feature>
<keyword evidence="10" id="KW-1185">Reference proteome</keyword>
<keyword evidence="4" id="KW-0479">Metal-binding</keyword>
<evidence type="ECO:0000256" key="1">
    <source>
        <dbReference type="ARBA" id="ARBA00001933"/>
    </source>
</evidence>
<keyword evidence="6" id="KW-0663">Pyridoxal phosphate</keyword>
<dbReference type="CDD" id="cd06820">
    <property type="entry name" value="PLPDE_III_LS_D-TA_like"/>
    <property type="match status" value="1"/>
</dbReference>
<dbReference type="AlphaFoldDB" id="A0A841Q9E2"/>
<dbReference type="InterPro" id="IPR051466">
    <property type="entry name" value="D-amino_acid_metab_enzyme"/>
</dbReference>
<dbReference type="InterPro" id="IPR026956">
    <property type="entry name" value="D-ser_dehydrat-like_dom"/>
</dbReference>
<dbReference type="GO" id="GO:0008721">
    <property type="term" value="F:D-serine ammonia-lyase activity"/>
    <property type="evidence" value="ECO:0007669"/>
    <property type="project" value="TreeGrafter"/>
</dbReference>
<dbReference type="PANTHER" id="PTHR28004">
    <property type="entry name" value="ZGC:162816-RELATED"/>
    <property type="match status" value="1"/>
</dbReference>
<sequence length="373" mass="40572">MKSCNQMITDLDTPTLLVDIDRLKKNINKMTSFAKDNNVHLRPHIKTHKSIHIAKMQLDMGATGITVAKIGEAEVMVEAGINDILIAFPIANKTKISRVKKLINRGVSLKLAVDQIEQLRILQQAFANDSFELEVWIKVNSGLNRCGVEPGKDVLELAKEISMSKNVTLGGIFTHAGHSYASKSFEEIHNIGVYEGKAIAESAADCENIGIPVPIRSVGSTPTYQIAGKVEGVNEVRPGNAAFFDAIQVGLGVAKEEECALTLLASVVGVYKESRLVLDTGSKSLALDKGAHGNDTVKGFGKIVGHPDITLERLSEEHGVAIFPTRTELKLNDRVQIIPNHACTVANLFDHYVVHKNGRVMTTWPVDARGQVT</sequence>
<evidence type="ECO:0000259" key="8">
    <source>
        <dbReference type="SMART" id="SM01119"/>
    </source>
</evidence>
<dbReference type="Proteomes" id="UP000581688">
    <property type="component" value="Unassembled WGS sequence"/>
</dbReference>
<evidence type="ECO:0000256" key="7">
    <source>
        <dbReference type="ARBA" id="ARBA00023239"/>
    </source>
</evidence>
<proteinExistence type="inferred from homology"/>
<evidence type="ECO:0000256" key="3">
    <source>
        <dbReference type="ARBA" id="ARBA00005323"/>
    </source>
</evidence>
<dbReference type="InterPro" id="IPR042208">
    <property type="entry name" value="D-ser_dehydrat-like_sf"/>
</dbReference>
<dbReference type="EMBL" id="JACHGH010000013">
    <property type="protein sequence ID" value="MBB6454923.1"/>
    <property type="molecule type" value="Genomic_DNA"/>
</dbReference>
<dbReference type="Gene3D" id="3.20.20.10">
    <property type="entry name" value="Alanine racemase"/>
    <property type="match status" value="1"/>
</dbReference>
<dbReference type="GO" id="GO:0036088">
    <property type="term" value="P:D-serine catabolic process"/>
    <property type="evidence" value="ECO:0007669"/>
    <property type="project" value="TreeGrafter"/>
</dbReference>
<keyword evidence="7" id="KW-0456">Lyase</keyword>
<dbReference type="Pfam" id="PF01168">
    <property type="entry name" value="Ala_racemase_N"/>
    <property type="match status" value="1"/>
</dbReference>
<accession>A0A841Q9E2</accession>
<organism evidence="9 10">
    <name type="scientific">Salirhabdus euzebyi</name>
    <dbReference type="NCBI Taxonomy" id="394506"/>
    <lineage>
        <taxon>Bacteria</taxon>
        <taxon>Bacillati</taxon>
        <taxon>Bacillota</taxon>
        <taxon>Bacilli</taxon>
        <taxon>Bacillales</taxon>
        <taxon>Bacillaceae</taxon>
        <taxon>Salirhabdus</taxon>
    </lineage>
</organism>
<name>A0A841Q9E2_9BACI</name>
<comment type="cofactor">
    <cofactor evidence="2">
        <name>Zn(2+)</name>
        <dbReference type="ChEBI" id="CHEBI:29105"/>
    </cofactor>
</comment>
<dbReference type="RefSeq" id="WP_174497266.1">
    <property type="nucleotide sequence ID" value="NZ_CADDWK010000013.1"/>
</dbReference>
<gene>
    <name evidence="9" type="ORF">HNQ94_003412</name>
</gene>
<dbReference type="FunFam" id="3.20.20.10:FF:000016">
    <property type="entry name" value="D-serine dehydratase"/>
    <property type="match status" value="1"/>
</dbReference>
<evidence type="ECO:0000256" key="6">
    <source>
        <dbReference type="ARBA" id="ARBA00022898"/>
    </source>
</evidence>
<evidence type="ECO:0000256" key="5">
    <source>
        <dbReference type="ARBA" id="ARBA00022833"/>
    </source>
</evidence>
<dbReference type="SUPFAM" id="SSF51419">
    <property type="entry name" value="PLP-binding barrel"/>
    <property type="match status" value="1"/>
</dbReference>
<dbReference type="Pfam" id="PF14031">
    <property type="entry name" value="D-ser_dehydrat"/>
    <property type="match status" value="1"/>
</dbReference>
<dbReference type="SMART" id="SM01119">
    <property type="entry name" value="D-ser_dehydrat"/>
    <property type="match status" value="1"/>
</dbReference>
<dbReference type="InterPro" id="IPR029066">
    <property type="entry name" value="PLP-binding_barrel"/>
</dbReference>
<protein>
    <submittedName>
        <fullName evidence="9">D-serine deaminase-like pyridoxal phosphate-dependent protein</fullName>
    </submittedName>
</protein>
<comment type="cofactor">
    <cofactor evidence="1">
        <name>pyridoxal 5'-phosphate</name>
        <dbReference type="ChEBI" id="CHEBI:597326"/>
    </cofactor>
</comment>